<name>A0A562JHR2_9FIRM</name>
<feature type="transmembrane region" description="Helical" evidence="1">
    <location>
        <begin position="125"/>
        <end position="144"/>
    </location>
</feature>
<dbReference type="PANTHER" id="PTHR38450">
    <property type="entry name" value="STAGE V SPORULATION PROTEIN AC-RELATED"/>
    <property type="match status" value="1"/>
</dbReference>
<dbReference type="AlphaFoldDB" id="A0A562JHR2"/>
<dbReference type="Proteomes" id="UP000315343">
    <property type="component" value="Unassembled WGS sequence"/>
</dbReference>
<evidence type="ECO:0000256" key="1">
    <source>
        <dbReference type="SAM" id="Phobius"/>
    </source>
</evidence>
<keyword evidence="1" id="KW-1133">Transmembrane helix</keyword>
<organism evidence="2 3">
    <name type="scientific">Sedimentibacter saalensis</name>
    <dbReference type="NCBI Taxonomy" id="130788"/>
    <lineage>
        <taxon>Bacteria</taxon>
        <taxon>Bacillati</taxon>
        <taxon>Bacillota</taxon>
        <taxon>Tissierellia</taxon>
        <taxon>Sedimentibacter</taxon>
    </lineage>
</organism>
<keyword evidence="3" id="KW-1185">Reference proteome</keyword>
<dbReference type="InterPro" id="IPR005562">
    <property type="entry name" value="SpoVA"/>
</dbReference>
<feature type="transmembrane region" description="Helical" evidence="1">
    <location>
        <begin position="25"/>
        <end position="47"/>
    </location>
</feature>
<feature type="transmembrane region" description="Helical" evidence="1">
    <location>
        <begin position="59"/>
        <end position="78"/>
    </location>
</feature>
<accession>A0A562JHR2</accession>
<evidence type="ECO:0000313" key="3">
    <source>
        <dbReference type="Proteomes" id="UP000315343"/>
    </source>
</evidence>
<evidence type="ECO:0000313" key="2">
    <source>
        <dbReference type="EMBL" id="TWH82749.1"/>
    </source>
</evidence>
<proteinExistence type="predicted"/>
<reference evidence="2 3" key="1">
    <citation type="submission" date="2019-07" db="EMBL/GenBank/DDBJ databases">
        <title>Genomic Encyclopedia of Type Strains, Phase I: the one thousand microbial genomes (KMG-I) project.</title>
        <authorList>
            <person name="Kyrpides N."/>
        </authorList>
    </citation>
    <scope>NUCLEOTIDE SEQUENCE [LARGE SCALE GENOMIC DNA]</scope>
    <source>
        <strain evidence="2 3">DSM 13558</strain>
    </source>
</reference>
<feature type="transmembrane region" description="Helical" evidence="1">
    <location>
        <begin position="85"/>
        <end position="105"/>
    </location>
</feature>
<dbReference type="EMBL" id="VLKH01000002">
    <property type="protein sequence ID" value="TWH82749.1"/>
    <property type="molecule type" value="Genomic_DNA"/>
</dbReference>
<keyword evidence="1" id="KW-0472">Membrane</keyword>
<protein>
    <submittedName>
        <fullName evidence="2">Stage V sporulation protein AC</fullName>
    </submittedName>
</protein>
<keyword evidence="1" id="KW-0812">Transmembrane</keyword>
<comment type="caution">
    <text evidence="2">The sequence shown here is derived from an EMBL/GenBank/DDBJ whole genome shotgun (WGS) entry which is preliminary data.</text>
</comment>
<dbReference type="OrthoDB" id="9797988at2"/>
<dbReference type="NCBIfam" id="TIGR02838">
    <property type="entry name" value="spore_V_AC"/>
    <property type="match status" value="1"/>
</dbReference>
<dbReference type="RefSeq" id="WP_145080878.1">
    <property type="nucleotide sequence ID" value="NZ_DAMBUX010000023.1"/>
</dbReference>
<dbReference type="Pfam" id="PF03862">
    <property type="entry name" value="SpoVAC_SpoVAEB"/>
    <property type="match status" value="1"/>
</dbReference>
<dbReference type="PANTHER" id="PTHR38450:SF1">
    <property type="entry name" value="STAGE V SPORULATION PROTEIN AC"/>
    <property type="match status" value="1"/>
</dbReference>
<dbReference type="InterPro" id="IPR014203">
    <property type="entry name" value="Spore_V_AC"/>
</dbReference>
<gene>
    <name evidence="2" type="ORF">LY60_01055</name>
</gene>
<sequence length="146" mass="15433">MKYNKDSYKQVVDEFTPKNKMLKNCFYAFIFGGAICLLGEVFKNIFISGLGAAEEDAGPMASVALVGLSALLTGLGWYDKLGKYGGAGTVVPITGFANSVVSPALEFKREGYILGTAANIFKLAGPVLVFGYLASFIAGLLKLITG</sequence>